<organism evidence="2">
    <name type="scientific">Ornithodoros turicata</name>
    <dbReference type="NCBI Taxonomy" id="34597"/>
    <lineage>
        <taxon>Eukaryota</taxon>
        <taxon>Metazoa</taxon>
        <taxon>Ecdysozoa</taxon>
        <taxon>Arthropoda</taxon>
        <taxon>Chelicerata</taxon>
        <taxon>Arachnida</taxon>
        <taxon>Acari</taxon>
        <taxon>Parasitiformes</taxon>
        <taxon>Ixodida</taxon>
        <taxon>Ixodoidea</taxon>
        <taxon>Argasidae</taxon>
        <taxon>Ornithodorinae</taxon>
        <taxon>Ornithodoros</taxon>
    </lineage>
</organism>
<feature type="chain" id="PRO_5015362137" evidence="1">
    <location>
        <begin position="18"/>
        <end position="302"/>
    </location>
</feature>
<name>A0A2R5LJN9_9ACAR</name>
<feature type="signal peptide" evidence="1">
    <location>
        <begin position="1"/>
        <end position="17"/>
    </location>
</feature>
<evidence type="ECO:0000313" key="2">
    <source>
        <dbReference type="EMBL" id="MBY09762.1"/>
    </source>
</evidence>
<proteinExistence type="predicted"/>
<accession>A0A2R5LJN9</accession>
<evidence type="ECO:0000256" key="1">
    <source>
        <dbReference type="SAM" id="SignalP"/>
    </source>
</evidence>
<dbReference type="EMBL" id="GGLE01005636">
    <property type="protein sequence ID" value="MBY09762.1"/>
    <property type="molecule type" value="Transcribed_RNA"/>
</dbReference>
<reference evidence="2" key="1">
    <citation type="submission" date="2018-03" db="EMBL/GenBank/DDBJ databases">
        <title>The relapsing fever spirochete Borrelia turicatae persists in the highly oxidative environment of its soft-bodied tick vector.</title>
        <authorList>
            <person name="Bourret T.J."/>
            <person name="Boyle W.K."/>
            <person name="Valenzuela J.G."/>
            <person name="Oliveira F."/>
            <person name="Lopez J.E."/>
        </authorList>
    </citation>
    <scope>NUCLEOTIDE SEQUENCE</scope>
    <source>
        <strain evidence="2">Kansas strain/isolate</strain>
        <tissue evidence="2">Salivary glands</tissue>
    </source>
</reference>
<protein>
    <submittedName>
        <fullName evidence="2">Putative secreted protein</fullName>
    </submittedName>
</protein>
<keyword evidence="1" id="KW-0732">Signal</keyword>
<dbReference type="AlphaFoldDB" id="A0A2R5LJN9"/>
<sequence length="302" mass="34531">MESGGVVLSFVWGVVAATASGTSYEIPEEITFQVYVAFDNVLHTHFSNTNRATQYTSVFFNAINLHFRKMQNPRIKFEVVMFHSQYIPFTKLALTLDDSKYQLDATSSLGSLYNFTRTKIQFEPSDIVFVFSGLGAPSACTPNFGKLEGNFMPFVLTDCAMDAIRKFLQNIVKNDPYRAKECFRRRYQLSISQYYNGLPSSMVDEEEFCKSSEKFAEDYRRRGRCENEYIKPFLGDYHLFLESRGHPADPGPCYFDCCSVKLDGLTYPYQLMRYFAFDGKPCGPRKDQICVLSQCANITTST</sequence>